<proteinExistence type="predicted"/>
<reference evidence="1" key="1">
    <citation type="submission" date="2023-10" db="EMBL/GenBank/DDBJ databases">
        <title>Genome assembly of Pristionchus species.</title>
        <authorList>
            <person name="Yoshida K."/>
            <person name="Sommer R.J."/>
        </authorList>
    </citation>
    <scope>NUCLEOTIDE SEQUENCE</scope>
    <source>
        <strain evidence="1">RS0144</strain>
    </source>
</reference>
<dbReference type="EMBL" id="BTSX01000002">
    <property type="protein sequence ID" value="GMS86612.1"/>
    <property type="molecule type" value="Genomic_DNA"/>
</dbReference>
<organism evidence="1 2">
    <name type="scientific">Pristionchus entomophagus</name>
    <dbReference type="NCBI Taxonomy" id="358040"/>
    <lineage>
        <taxon>Eukaryota</taxon>
        <taxon>Metazoa</taxon>
        <taxon>Ecdysozoa</taxon>
        <taxon>Nematoda</taxon>
        <taxon>Chromadorea</taxon>
        <taxon>Rhabditida</taxon>
        <taxon>Rhabditina</taxon>
        <taxon>Diplogasteromorpha</taxon>
        <taxon>Diplogasteroidea</taxon>
        <taxon>Neodiplogasteridae</taxon>
        <taxon>Pristionchus</taxon>
    </lineage>
</organism>
<dbReference type="Proteomes" id="UP001432027">
    <property type="component" value="Unassembled WGS sequence"/>
</dbReference>
<dbReference type="AlphaFoldDB" id="A0AAV5SW66"/>
<feature type="non-terminal residue" evidence="1">
    <location>
        <position position="99"/>
    </location>
</feature>
<keyword evidence="2" id="KW-1185">Reference proteome</keyword>
<evidence type="ECO:0000313" key="1">
    <source>
        <dbReference type="EMBL" id="GMS86612.1"/>
    </source>
</evidence>
<protein>
    <submittedName>
        <fullName evidence="1">Uncharacterized protein</fullName>
    </submittedName>
</protein>
<evidence type="ECO:0000313" key="2">
    <source>
        <dbReference type="Proteomes" id="UP001432027"/>
    </source>
</evidence>
<name>A0AAV5SW66_9BILA</name>
<sequence length="99" mass="10220">LGDLLQRLKISDHQRSKIILVDDEQNVIGTEGGTASGAGRLSVQPARSWIRLGCSEDPCQARGTPGRTTGAAAAGITTAVLSDDDISLFGVASEAEIEG</sequence>
<comment type="caution">
    <text evidence="1">The sequence shown here is derived from an EMBL/GenBank/DDBJ whole genome shotgun (WGS) entry which is preliminary data.</text>
</comment>
<feature type="non-terminal residue" evidence="1">
    <location>
        <position position="1"/>
    </location>
</feature>
<accession>A0AAV5SW66</accession>
<gene>
    <name evidence="1" type="ORF">PENTCL1PPCAC_8787</name>
</gene>